<dbReference type="PANTHER" id="PTHR30269:SF0">
    <property type="entry name" value="MEMBRANE TRANSPORTER PROTEIN YFCA-RELATED"/>
    <property type="match status" value="1"/>
</dbReference>
<feature type="transmembrane region" description="Helical" evidence="8">
    <location>
        <begin position="202"/>
        <end position="226"/>
    </location>
</feature>
<feature type="transmembrane region" description="Helical" evidence="8">
    <location>
        <begin position="75"/>
        <end position="95"/>
    </location>
</feature>
<keyword evidence="5 8" id="KW-0812">Transmembrane</keyword>
<accession>A0A4P6ZFU2</accession>
<evidence type="ECO:0000256" key="8">
    <source>
        <dbReference type="RuleBase" id="RU363041"/>
    </source>
</evidence>
<dbReference type="KEGG" id="csal:NBC122_01622"/>
<reference evidence="9 10" key="1">
    <citation type="submission" date="2019-03" db="EMBL/GenBank/DDBJ databases">
        <authorList>
            <person name="Kim H."/>
            <person name="Yu S.-M."/>
        </authorList>
    </citation>
    <scope>NUCLEOTIDE SEQUENCE [LARGE SCALE GENOMIC DNA]</scope>
    <source>
        <strain evidence="9 10">NBC122</strain>
    </source>
</reference>
<dbReference type="PANTHER" id="PTHR30269">
    <property type="entry name" value="TRANSMEMBRANE PROTEIN YFCA"/>
    <property type="match status" value="1"/>
</dbReference>
<evidence type="ECO:0000256" key="6">
    <source>
        <dbReference type="ARBA" id="ARBA00022989"/>
    </source>
</evidence>
<dbReference type="Pfam" id="PF01925">
    <property type="entry name" value="TauE"/>
    <property type="match status" value="1"/>
</dbReference>
<feature type="transmembrane region" description="Helical" evidence="8">
    <location>
        <begin position="232"/>
        <end position="250"/>
    </location>
</feature>
<dbReference type="AlphaFoldDB" id="A0A4P6ZFU2"/>
<keyword evidence="6 8" id="KW-1133">Transmembrane helix</keyword>
<evidence type="ECO:0000256" key="3">
    <source>
        <dbReference type="ARBA" id="ARBA00022448"/>
    </source>
</evidence>
<keyword evidence="3" id="KW-0813">Transport</keyword>
<evidence type="ECO:0000256" key="5">
    <source>
        <dbReference type="ARBA" id="ARBA00022692"/>
    </source>
</evidence>
<keyword evidence="7 8" id="KW-0472">Membrane</keyword>
<evidence type="ECO:0000256" key="1">
    <source>
        <dbReference type="ARBA" id="ARBA00004651"/>
    </source>
</evidence>
<comment type="subcellular location">
    <subcellularLocation>
        <location evidence="1 8">Cell membrane</location>
        <topology evidence="1 8">Multi-pass membrane protein</topology>
    </subcellularLocation>
</comment>
<feature type="transmembrane region" description="Helical" evidence="8">
    <location>
        <begin position="6"/>
        <end position="29"/>
    </location>
</feature>
<dbReference type="InterPro" id="IPR052017">
    <property type="entry name" value="TSUP"/>
</dbReference>
<dbReference type="GO" id="GO:0005886">
    <property type="term" value="C:plasma membrane"/>
    <property type="evidence" value="ECO:0007669"/>
    <property type="project" value="UniProtKB-SubCell"/>
</dbReference>
<keyword evidence="4 8" id="KW-1003">Cell membrane</keyword>
<keyword evidence="10" id="KW-1185">Reference proteome</keyword>
<name>A0A4P6ZFU2_9FLAO</name>
<feature type="transmembrane region" description="Helical" evidence="8">
    <location>
        <begin position="101"/>
        <end position="119"/>
    </location>
</feature>
<dbReference type="RefSeq" id="WP_133439867.1">
    <property type="nucleotide sequence ID" value="NZ_CP037954.1"/>
</dbReference>
<dbReference type="OrthoDB" id="554695at2"/>
<proteinExistence type="inferred from homology"/>
<organism evidence="9 10">
    <name type="scientific">Chryseobacterium salivictor</name>
    <dbReference type="NCBI Taxonomy" id="2547600"/>
    <lineage>
        <taxon>Bacteria</taxon>
        <taxon>Pseudomonadati</taxon>
        <taxon>Bacteroidota</taxon>
        <taxon>Flavobacteriia</taxon>
        <taxon>Flavobacteriales</taxon>
        <taxon>Weeksellaceae</taxon>
        <taxon>Chryseobacterium group</taxon>
        <taxon>Chryseobacterium</taxon>
    </lineage>
</organism>
<evidence type="ECO:0000256" key="7">
    <source>
        <dbReference type="ARBA" id="ARBA00023136"/>
    </source>
</evidence>
<evidence type="ECO:0000256" key="4">
    <source>
        <dbReference type="ARBA" id="ARBA00022475"/>
    </source>
</evidence>
<dbReference type="Proteomes" id="UP000294419">
    <property type="component" value="Chromosome"/>
</dbReference>
<gene>
    <name evidence="9" type="ORF">NBC122_01622</name>
</gene>
<protein>
    <recommendedName>
        <fullName evidence="8">Probable membrane transporter protein</fullName>
    </recommendedName>
</protein>
<evidence type="ECO:0000313" key="10">
    <source>
        <dbReference type="Proteomes" id="UP000294419"/>
    </source>
</evidence>
<feature type="transmembrane region" description="Helical" evidence="8">
    <location>
        <begin position="156"/>
        <end position="175"/>
    </location>
</feature>
<dbReference type="EMBL" id="CP037954">
    <property type="protein sequence ID" value="QBO58437.1"/>
    <property type="molecule type" value="Genomic_DNA"/>
</dbReference>
<evidence type="ECO:0000313" key="9">
    <source>
        <dbReference type="EMBL" id="QBO58437.1"/>
    </source>
</evidence>
<sequence>METDLLFYLCGAAFCAGFIDAIVGGGGLIQTPLALVFLPHLPVSTVIGTLKIPAFSGTAIATSQYLKNVKINWKLLGIMALIAFVSAFLGSQLLTVVSNDFIKPVLLFILIALAVYTLFKKDFGQAKEKQIPWHTAVINGCIVSVAVGFYDGFIGPGAGTFFILGFVTLLGMDFLHANTNAKLINLATNAGSISLFLLKGKIIWAIALPMAVCNALGGFVGAKLAIKRGNRFIRYVFILVIFLSIGRFGYEVMFK</sequence>
<comment type="similarity">
    <text evidence="2 8">Belongs to the 4-toluene sulfonate uptake permease (TSUP) (TC 2.A.102) family.</text>
</comment>
<evidence type="ECO:0000256" key="2">
    <source>
        <dbReference type="ARBA" id="ARBA00009142"/>
    </source>
</evidence>
<dbReference type="InterPro" id="IPR002781">
    <property type="entry name" value="TM_pro_TauE-like"/>
</dbReference>